<dbReference type="Proteomes" id="UP000233731">
    <property type="component" value="Unassembled WGS sequence"/>
</dbReference>
<organism evidence="10 11">
    <name type="scientific">Bifidobacterium asteroides</name>
    <dbReference type="NCBI Taxonomy" id="1684"/>
    <lineage>
        <taxon>Bacteria</taxon>
        <taxon>Bacillati</taxon>
        <taxon>Actinomycetota</taxon>
        <taxon>Actinomycetes</taxon>
        <taxon>Bifidobacteriales</taxon>
        <taxon>Bifidobacteriaceae</taxon>
        <taxon>Bifidobacterium</taxon>
    </lineage>
</organism>
<dbReference type="GO" id="GO:0022857">
    <property type="term" value="F:transmembrane transporter activity"/>
    <property type="evidence" value="ECO:0007669"/>
    <property type="project" value="InterPro"/>
</dbReference>
<keyword evidence="5 9" id="KW-0812">Transmembrane</keyword>
<evidence type="ECO:0000256" key="5">
    <source>
        <dbReference type="ARBA" id="ARBA00022692"/>
    </source>
</evidence>
<dbReference type="CDD" id="cd06579">
    <property type="entry name" value="TM_PBP1_transp_AraH_like"/>
    <property type="match status" value="1"/>
</dbReference>
<feature type="transmembrane region" description="Helical" evidence="9">
    <location>
        <begin position="209"/>
        <end position="228"/>
    </location>
</feature>
<dbReference type="PANTHER" id="PTHR32196:SF71">
    <property type="entry name" value="AUTOINDUCER 2 IMPORT SYSTEM PERMEASE PROTEIN LSRD"/>
    <property type="match status" value="1"/>
</dbReference>
<evidence type="ECO:0000313" key="11">
    <source>
        <dbReference type="Proteomes" id="UP000233731"/>
    </source>
</evidence>
<keyword evidence="2" id="KW-0813">Transport</keyword>
<feature type="transmembrane region" description="Helical" evidence="9">
    <location>
        <begin position="128"/>
        <end position="150"/>
    </location>
</feature>
<name>A0A2N3RCJ7_9BIFI</name>
<feature type="transmembrane region" description="Helical" evidence="9">
    <location>
        <begin position="12"/>
        <end position="32"/>
    </location>
</feature>
<dbReference type="Pfam" id="PF02653">
    <property type="entry name" value="BPD_transp_2"/>
    <property type="match status" value="1"/>
</dbReference>
<evidence type="ECO:0000256" key="3">
    <source>
        <dbReference type="ARBA" id="ARBA00022475"/>
    </source>
</evidence>
<feature type="transmembrane region" description="Helical" evidence="9">
    <location>
        <begin position="266"/>
        <end position="285"/>
    </location>
</feature>
<dbReference type="EMBL" id="PCHJ01000008">
    <property type="protein sequence ID" value="PKV10209.1"/>
    <property type="molecule type" value="Genomic_DNA"/>
</dbReference>
<dbReference type="PANTHER" id="PTHR32196">
    <property type="entry name" value="ABC TRANSPORTER PERMEASE PROTEIN YPHD-RELATED-RELATED"/>
    <property type="match status" value="1"/>
</dbReference>
<dbReference type="RefSeq" id="WP_101432026.1">
    <property type="nucleotide sequence ID" value="NZ_PCHJ01000008.1"/>
</dbReference>
<accession>A0A2N3RCJ7</accession>
<keyword evidence="4" id="KW-0997">Cell inner membrane</keyword>
<dbReference type="GO" id="GO:0005886">
    <property type="term" value="C:plasma membrane"/>
    <property type="evidence" value="ECO:0007669"/>
    <property type="project" value="UniProtKB-SubCell"/>
</dbReference>
<reference evidence="10 11" key="1">
    <citation type="submission" date="2017-10" db="EMBL/GenBank/DDBJ databases">
        <title>Bifidobacterium genomics.</title>
        <authorList>
            <person name="Lugli G.A."/>
            <person name="Milani C."/>
            <person name="Mancabelli L."/>
        </authorList>
    </citation>
    <scope>NUCLEOTIDE SEQUENCE [LARGE SCALE GENOMIC DNA]</scope>
    <source>
        <strain evidence="10 11">1460B</strain>
    </source>
</reference>
<keyword evidence="7 9" id="KW-0472">Membrane</keyword>
<feature type="transmembrane region" description="Helical" evidence="9">
    <location>
        <begin position="240"/>
        <end position="259"/>
    </location>
</feature>
<gene>
    <name evidence="10" type="ORF">CQR44_0355</name>
</gene>
<comment type="caution">
    <text evidence="10">The sequence shown here is derived from an EMBL/GenBank/DDBJ whole genome shotgun (WGS) entry which is preliminary data.</text>
</comment>
<feature type="transmembrane region" description="Helical" evidence="9">
    <location>
        <begin position="89"/>
        <end position="116"/>
    </location>
</feature>
<feature type="transmembrane region" description="Helical" evidence="9">
    <location>
        <begin position="66"/>
        <end position="83"/>
    </location>
</feature>
<feature type="transmembrane region" description="Helical" evidence="9">
    <location>
        <begin position="156"/>
        <end position="178"/>
    </location>
</feature>
<sequence>MKHFLRSYQWESSLVVLIALAAVWGSTISPFFVSYMNLANSAVTFIPTALMVLGLFPVVVLGEMDISLASTLGLCAVVYARMWQQGAPVIVGACVSLLVALVCGLINGIFVSYCGLPSMAVTLGTMGIYRGIAYLVAGSAGIDGVSGDYIVLGSSWVGWVPVPIIVFAICVVLIWLLMSKTNLGQYHYAVGSQVQAVRFAGIQVKRVKVFAYVLAAILAWLASILWVGQYMSARGDNADGTIMLVLTGVVLGGVSVFGGSGKTSGVTLSVILLMVVQTAMSLANVPGTTQTLVSGGILLFAVLLQNISQLGTGKRPNWLKMAKRQVQTSK</sequence>
<evidence type="ECO:0000256" key="1">
    <source>
        <dbReference type="ARBA" id="ARBA00004651"/>
    </source>
</evidence>
<feature type="transmembrane region" description="Helical" evidence="9">
    <location>
        <begin position="38"/>
        <end position="59"/>
    </location>
</feature>
<evidence type="ECO:0000256" key="7">
    <source>
        <dbReference type="ARBA" id="ARBA00023136"/>
    </source>
</evidence>
<comment type="subcellular location">
    <subcellularLocation>
        <location evidence="1">Cell membrane</location>
        <topology evidence="1">Multi-pass membrane protein</topology>
    </subcellularLocation>
</comment>
<evidence type="ECO:0000256" key="2">
    <source>
        <dbReference type="ARBA" id="ARBA00022448"/>
    </source>
</evidence>
<keyword evidence="6 9" id="KW-1133">Transmembrane helix</keyword>
<keyword evidence="3" id="KW-1003">Cell membrane</keyword>
<evidence type="ECO:0000256" key="8">
    <source>
        <dbReference type="ARBA" id="ARBA00039381"/>
    </source>
</evidence>
<evidence type="ECO:0000256" key="4">
    <source>
        <dbReference type="ARBA" id="ARBA00022519"/>
    </source>
</evidence>
<dbReference type="AlphaFoldDB" id="A0A2N3RCJ7"/>
<evidence type="ECO:0000313" key="10">
    <source>
        <dbReference type="EMBL" id="PKV10209.1"/>
    </source>
</evidence>
<protein>
    <recommendedName>
        <fullName evidence="8">Autoinducer 2 import system permease protein LsrD</fullName>
    </recommendedName>
</protein>
<evidence type="ECO:0000256" key="6">
    <source>
        <dbReference type="ARBA" id="ARBA00022989"/>
    </source>
</evidence>
<proteinExistence type="predicted"/>
<feature type="transmembrane region" description="Helical" evidence="9">
    <location>
        <begin position="291"/>
        <end position="311"/>
    </location>
</feature>
<dbReference type="InterPro" id="IPR001851">
    <property type="entry name" value="ABC_transp_permease"/>
</dbReference>
<evidence type="ECO:0000256" key="9">
    <source>
        <dbReference type="SAM" id="Phobius"/>
    </source>
</evidence>